<dbReference type="InterPro" id="IPR019410">
    <property type="entry name" value="Methyltransf_16"/>
</dbReference>
<accession>A0A545TLY6</accession>
<sequence>MLSTHVRSVYGVKVLKNRHATLKKLKREDRVPTLHGHQVWQSSYMIMDYLQEHPLPPGQRIMDIGCGWGLIGIYCAKHFAGRALLVDADSRVFPYVSSHEQLNNVSVETAHASFDQLGDDDFRRQDIVLGADICFWPELLTQLKLLVTTALRAGVKQIIFADPGRPTFMQLADYCKRNFSCILCPRELGGRTRSKGYLLVIDNSLHRPRIEGVNT</sequence>
<organism evidence="1 2">
    <name type="scientific">Exilibacterium tricleocarpae</name>
    <dbReference type="NCBI Taxonomy" id="2591008"/>
    <lineage>
        <taxon>Bacteria</taxon>
        <taxon>Pseudomonadati</taxon>
        <taxon>Pseudomonadota</taxon>
        <taxon>Gammaproteobacteria</taxon>
        <taxon>Cellvibrionales</taxon>
        <taxon>Cellvibrionaceae</taxon>
        <taxon>Exilibacterium</taxon>
    </lineage>
</organism>
<proteinExistence type="predicted"/>
<dbReference type="Proteomes" id="UP000319732">
    <property type="component" value="Unassembled WGS sequence"/>
</dbReference>
<keyword evidence="2" id="KW-1185">Reference proteome</keyword>
<reference evidence="1 2" key="1">
    <citation type="submission" date="2019-06" db="EMBL/GenBank/DDBJ databases">
        <title>Whole genome sequence for Cellvibrionaceae sp. R142.</title>
        <authorList>
            <person name="Wang G."/>
        </authorList>
    </citation>
    <scope>NUCLEOTIDE SEQUENCE [LARGE SCALE GENOMIC DNA]</scope>
    <source>
        <strain evidence="1 2">R142</strain>
    </source>
</reference>
<dbReference type="Gene3D" id="3.40.50.150">
    <property type="entry name" value="Vaccinia Virus protein VP39"/>
    <property type="match status" value="1"/>
</dbReference>
<dbReference type="PANTHER" id="PTHR14614">
    <property type="entry name" value="HEPATOCELLULAR CARCINOMA-ASSOCIATED ANTIGEN"/>
    <property type="match status" value="1"/>
</dbReference>
<dbReference type="OrthoDB" id="264333at2"/>
<evidence type="ECO:0000313" key="1">
    <source>
        <dbReference type="EMBL" id="TQV78204.1"/>
    </source>
</evidence>
<dbReference type="AlphaFoldDB" id="A0A545TLY6"/>
<gene>
    <name evidence="1" type="ORF">FKG94_14125</name>
</gene>
<dbReference type="EMBL" id="VHSG01000013">
    <property type="protein sequence ID" value="TQV78204.1"/>
    <property type="molecule type" value="Genomic_DNA"/>
</dbReference>
<evidence type="ECO:0000313" key="2">
    <source>
        <dbReference type="Proteomes" id="UP000319732"/>
    </source>
</evidence>
<name>A0A545TLY6_9GAMM</name>
<keyword evidence="1" id="KW-0808">Transferase</keyword>
<dbReference type="GO" id="GO:0008168">
    <property type="term" value="F:methyltransferase activity"/>
    <property type="evidence" value="ECO:0007669"/>
    <property type="project" value="UniProtKB-KW"/>
</dbReference>
<comment type="caution">
    <text evidence="1">The sequence shown here is derived from an EMBL/GenBank/DDBJ whole genome shotgun (WGS) entry which is preliminary data.</text>
</comment>
<dbReference type="GO" id="GO:0032259">
    <property type="term" value="P:methylation"/>
    <property type="evidence" value="ECO:0007669"/>
    <property type="project" value="UniProtKB-KW"/>
</dbReference>
<keyword evidence="1" id="KW-0489">Methyltransferase</keyword>
<dbReference type="InterPro" id="IPR029063">
    <property type="entry name" value="SAM-dependent_MTases_sf"/>
</dbReference>
<protein>
    <submittedName>
        <fullName evidence="1">Methyltransferase</fullName>
    </submittedName>
</protein>
<dbReference type="CDD" id="cd02440">
    <property type="entry name" value="AdoMet_MTases"/>
    <property type="match status" value="1"/>
</dbReference>
<dbReference type="SUPFAM" id="SSF53335">
    <property type="entry name" value="S-adenosyl-L-methionine-dependent methyltransferases"/>
    <property type="match status" value="1"/>
</dbReference>
<dbReference type="Pfam" id="PF10294">
    <property type="entry name" value="Methyltransf_16"/>
    <property type="match status" value="1"/>
</dbReference>